<dbReference type="CDD" id="cd00093">
    <property type="entry name" value="HTH_XRE"/>
    <property type="match status" value="1"/>
</dbReference>
<dbReference type="Gene3D" id="1.10.260.40">
    <property type="entry name" value="lambda repressor-like DNA-binding domains"/>
    <property type="match status" value="1"/>
</dbReference>
<dbReference type="Pfam" id="PF01381">
    <property type="entry name" value="HTH_3"/>
    <property type="match status" value="1"/>
</dbReference>
<reference evidence="2 3" key="1">
    <citation type="submission" date="2017-07" db="EMBL/GenBank/DDBJ databases">
        <title>blaIMP-27 on transferable plasmids in Proteus mirabilis and Providencia rettgeri.</title>
        <authorList>
            <person name="Potter R."/>
        </authorList>
    </citation>
    <scope>NUCLEOTIDE SEQUENCE [LARGE SCALE GENOMIC DNA]</scope>
    <source>
        <strain evidence="2 3">PR1</strain>
    </source>
</reference>
<protein>
    <submittedName>
        <fullName evidence="2">XRE family transcriptional regulator</fullName>
    </submittedName>
</protein>
<dbReference type="InterPro" id="IPR010982">
    <property type="entry name" value="Lambda_DNA-bd_dom_sf"/>
</dbReference>
<evidence type="ECO:0000313" key="3">
    <source>
        <dbReference type="Proteomes" id="UP000216001"/>
    </source>
</evidence>
<evidence type="ECO:0000259" key="1">
    <source>
        <dbReference type="PROSITE" id="PS50943"/>
    </source>
</evidence>
<accession>A0A264VUH6</accession>
<name>A0A264VUH6_PRORE</name>
<gene>
    <name evidence="2" type="ORF">CHI95_08945</name>
</gene>
<dbReference type="Proteomes" id="UP000216001">
    <property type="component" value="Unassembled WGS sequence"/>
</dbReference>
<dbReference type="SMART" id="SM00530">
    <property type="entry name" value="HTH_XRE"/>
    <property type="match status" value="1"/>
</dbReference>
<organism evidence="2 3">
    <name type="scientific">Providencia rettgeri</name>
    <dbReference type="NCBI Taxonomy" id="587"/>
    <lineage>
        <taxon>Bacteria</taxon>
        <taxon>Pseudomonadati</taxon>
        <taxon>Pseudomonadota</taxon>
        <taxon>Gammaproteobacteria</taxon>
        <taxon>Enterobacterales</taxon>
        <taxon>Morganellaceae</taxon>
        <taxon>Providencia</taxon>
    </lineage>
</organism>
<comment type="caution">
    <text evidence="2">The sequence shown here is derived from an EMBL/GenBank/DDBJ whole genome shotgun (WGS) entry which is preliminary data.</text>
</comment>
<sequence length="118" mass="13909">MGVLFIGINMIKTNALLRRDVGLFLRQARIDKSFTGYQLAKILKISQQQVSRYERGETGINVEVLNTLLGVLERNWLEFFFKVLVNHSNEIADIRIQNEFFNLIERSLFYYYGESKKR</sequence>
<proteinExistence type="predicted"/>
<dbReference type="AlphaFoldDB" id="A0A264VUH6"/>
<dbReference type="GO" id="GO:0003677">
    <property type="term" value="F:DNA binding"/>
    <property type="evidence" value="ECO:0007669"/>
    <property type="project" value="InterPro"/>
</dbReference>
<evidence type="ECO:0000313" key="2">
    <source>
        <dbReference type="EMBL" id="OZS74984.1"/>
    </source>
</evidence>
<dbReference type="PROSITE" id="PS50943">
    <property type="entry name" value="HTH_CROC1"/>
    <property type="match status" value="1"/>
</dbReference>
<dbReference type="SUPFAM" id="SSF47413">
    <property type="entry name" value="lambda repressor-like DNA-binding domains"/>
    <property type="match status" value="1"/>
</dbReference>
<dbReference type="InterPro" id="IPR001387">
    <property type="entry name" value="Cro/C1-type_HTH"/>
</dbReference>
<feature type="domain" description="HTH cro/C1-type" evidence="1">
    <location>
        <begin position="25"/>
        <end position="79"/>
    </location>
</feature>
<dbReference type="EMBL" id="NOWC01000008">
    <property type="protein sequence ID" value="OZS74984.1"/>
    <property type="molecule type" value="Genomic_DNA"/>
</dbReference>